<name>A0A1E3L197_9BACL</name>
<dbReference type="Proteomes" id="UP000094578">
    <property type="component" value="Unassembled WGS sequence"/>
</dbReference>
<dbReference type="EMBL" id="MDER01000059">
    <property type="protein sequence ID" value="ODP27381.1"/>
    <property type="molecule type" value="Genomic_DNA"/>
</dbReference>
<organism evidence="1 2">
    <name type="scientific">Paenibacillus nuruki</name>
    <dbReference type="NCBI Taxonomy" id="1886670"/>
    <lineage>
        <taxon>Bacteria</taxon>
        <taxon>Bacillati</taxon>
        <taxon>Bacillota</taxon>
        <taxon>Bacilli</taxon>
        <taxon>Bacillales</taxon>
        <taxon>Paenibacillaceae</taxon>
        <taxon>Paenibacillus</taxon>
    </lineage>
</organism>
<dbReference type="RefSeq" id="WP_175425201.1">
    <property type="nucleotide sequence ID" value="NZ_MDER01000059.1"/>
</dbReference>
<accession>A0A1E3L197</accession>
<comment type="caution">
    <text evidence="1">The sequence shown here is derived from an EMBL/GenBank/DDBJ whole genome shotgun (WGS) entry which is preliminary data.</text>
</comment>
<proteinExistence type="predicted"/>
<protein>
    <submittedName>
        <fullName evidence="1">Uncharacterized protein</fullName>
    </submittedName>
</protein>
<reference evidence="1 2" key="1">
    <citation type="submission" date="2016-08" db="EMBL/GenBank/DDBJ databases">
        <title>Genome sequencing of Paenibacillus sp. TI45-13ar, isolated from Korean traditional nuruk.</title>
        <authorList>
            <person name="Kim S.-J."/>
        </authorList>
    </citation>
    <scope>NUCLEOTIDE SEQUENCE [LARGE SCALE GENOMIC DNA]</scope>
    <source>
        <strain evidence="1 2">TI45-13ar</strain>
    </source>
</reference>
<dbReference type="STRING" id="1886670.PTI45_03226"/>
<dbReference type="AlphaFoldDB" id="A0A1E3L197"/>
<keyword evidence="2" id="KW-1185">Reference proteome</keyword>
<gene>
    <name evidence="1" type="ORF">PTI45_03226</name>
</gene>
<sequence length="49" mass="5472">MLLISGLILWMLLCIVILFGASYAATDKVPDLDKKNSKPDDPFAYLFPL</sequence>
<evidence type="ECO:0000313" key="1">
    <source>
        <dbReference type="EMBL" id="ODP27381.1"/>
    </source>
</evidence>
<evidence type="ECO:0000313" key="2">
    <source>
        <dbReference type="Proteomes" id="UP000094578"/>
    </source>
</evidence>